<organism evidence="1 2">
    <name type="scientific">Clitoria ternatea</name>
    <name type="common">Butterfly pea</name>
    <dbReference type="NCBI Taxonomy" id="43366"/>
    <lineage>
        <taxon>Eukaryota</taxon>
        <taxon>Viridiplantae</taxon>
        <taxon>Streptophyta</taxon>
        <taxon>Embryophyta</taxon>
        <taxon>Tracheophyta</taxon>
        <taxon>Spermatophyta</taxon>
        <taxon>Magnoliopsida</taxon>
        <taxon>eudicotyledons</taxon>
        <taxon>Gunneridae</taxon>
        <taxon>Pentapetalae</taxon>
        <taxon>rosids</taxon>
        <taxon>fabids</taxon>
        <taxon>Fabales</taxon>
        <taxon>Fabaceae</taxon>
        <taxon>Papilionoideae</taxon>
        <taxon>50 kb inversion clade</taxon>
        <taxon>NPAAA clade</taxon>
        <taxon>indigoferoid/millettioid clade</taxon>
        <taxon>Phaseoleae</taxon>
        <taxon>Clitoria</taxon>
    </lineage>
</organism>
<dbReference type="AlphaFoldDB" id="A0AAN9JS61"/>
<evidence type="ECO:0000313" key="1">
    <source>
        <dbReference type="EMBL" id="KAK7302589.1"/>
    </source>
</evidence>
<evidence type="ECO:0000313" key="2">
    <source>
        <dbReference type="Proteomes" id="UP001359559"/>
    </source>
</evidence>
<dbReference type="Proteomes" id="UP001359559">
    <property type="component" value="Unassembled WGS sequence"/>
</dbReference>
<proteinExistence type="predicted"/>
<sequence>MVHLEEAERDMAVKYYNGFEIVALPDSNDEADDRDEGTSIPKLGLTSETRFAGAIEQREGQEELPGAGP</sequence>
<protein>
    <submittedName>
        <fullName evidence="1">Uncharacterized protein</fullName>
    </submittedName>
</protein>
<accession>A0AAN9JS61</accession>
<keyword evidence="2" id="KW-1185">Reference proteome</keyword>
<comment type="caution">
    <text evidence="1">The sequence shown here is derived from an EMBL/GenBank/DDBJ whole genome shotgun (WGS) entry which is preliminary data.</text>
</comment>
<gene>
    <name evidence="1" type="ORF">RJT34_13481</name>
</gene>
<dbReference type="EMBL" id="JAYKXN010000003">
    <property type="protein sequence ID" value="KAK7302589.1"/>
    <property type="molecule type" value="Genomic_DNA"/>
</dbReference>
<reference evidence="1 2" key="1">
    <citation type="submission" date="2024-01" db="EMBL/GenBank/DDBJ databases">
        <title>The genomes of 5 underutilized Papilionoideae crops provide insights into root nodulation and disease resistance.</title>
        <authorList>
            <person name="Yuan L."/>
        </authorList>
    </citation>
    <scope>NUCLEOTIDE SEQUENCE [LARGE SCALE GENOMIC DNA]</scope>
    <source>
        <strain evidence="1">LY-2023</strain>
        <tissue evidence="1">Leaf</tissue>
    </source>
</reference>
<name>A0AAN9JS61_CLITE</name>